<dbReference type="Proteomes" id="UP000289152">
    <property type="component" value="Unassembled WGS sequence"/>
</dbReference>
<organism evidence="2 3">
    <name type="scientific">Tremella mesenterica</name>
    <name type="common">Jelly fungus</name>
    <dbReference type="NCBI Taxonomy" id="5217"/>
    <lineage>
        <taxon>Eukaryota</taxon>
        <taxon>Fungi</taxon>
        <taxon>Dikarya</taxon>
        <taxon>Basidiomycota</taxon>
        <taxon>Agaricomycotina</taxon>
        <taxon>Tremellomycetes</taxon>
        <taxon>Tremellales</taxon>
        <taxon>Tremellaceae</taxon>
        <taxon>Tremella</taxon>
    </lineage>
</organism>
<evidence type="ECO:0000313" key="3">
    <source>
        <dbReference type="Proteomes" id="UP000289152"/>
    </source>
</evidence>
<feature type="chain" id="PRO_5020877839" evidence="1">
    <location>
        <begin position="20"/>
        <end position="238"/>
    </location>
</feature>
<sequence>MRFFSLGAIVAILTSLARANLTPAPHQRGLSLTTDICASISITIPLFADIKLLGIEILMANIVIFDRTCLCISASTMTQSTKLLLDEKLSVSVGANILLTGSGMNVPQGHSLRLMTHADLYEHVRLSILDQVSFLRPFSSGKITHTASCIRLPLNANIHAALSPISAADVGTAAPQAAGACTLQVLNKGQEKTARVFLEFEPSLVSLGNVSSTDACGVGRQDQTEALASPTTVPFWSR</sequence>
<dbReference type="InParanoid" id="A0A4V1M426"/>
<evidence type="ECO:0000256" key="1">
    <source>
        <dbReference type="SAM" id="SignalP"/>
    </source>
</evidence>
<gene>
    <name evidence="2" type="ORF">M231_03846</name>
</gene>
<reference evidence="2 3" key="1">
    <citation type="submission" date="2016-06" db="EMBL/GenBank/DDBJ databases">
        <title>Evolution of pathogenesis and genome organization in the Tremellales.</title>
        <authorList>
            <person name="Cuomo C."/>
            <person name="Litvintseva A."/>
            <person name="Heitman J."/>
            <person name="Chen Y."/>
            <person name="Sun S."/>
            <person name="Springer D."/>
            <person name="Dromer F."/>
            <person name="Young S."/>
            <person name="Zeng Q."/>
            <person name="Chapman S."/>
            <person name="Gujja S."/>
            <person name="Saif S."/>
            <person name="Birren B."/>
        </authorList>
    </citation>
    <scope>NUCLEOTIDE SEQUENCE [LARGE SCALE GENOMIC DNA]</scope>
    <source>
        <strain evidence="2 3">ATCC 28783</strain>
    </source>
</reference>
<accession>A0A4V1M426</accession>
<name>A0A4V1M426_TREME</name>
<proteinExistence type="predicted"/>
<feature type="signal peptide" evidence="1">
    <location>
        <begin position="1"/>
        <end position="19"/>
    </location>
</feature>
<keyword evidence="1" id="KW-0732">Signal</keyword>
<keyword evidence="3" id="KW-1185">Reference proteome</keyword>
<protein>
    <submittedName>
        <fullName evidence="2">Uncharacterized protein</fullName>
    </submittedName>
</protein>
<dbReference type="EMBL" id="SDIL01000040">
    <property type="protein sequence ID" value="RXK38897.1"/>
    <property type="molecule type" value="Genomic_DNA"/>
</dbReference>
<dbReference type="AlphaFoldDB" id="A0A4V1M426"/>
<comment type="caution">
    <text evidence="2">The sequence shown here is derived from an EMBL/GenBank/DDBJ whole genome shotgun (WGS) entry which is preliminary data.</text>
</comment>
<evidence type="ECO:0000313" key="2">
    <source>
        <dbReference type="EMBL" id="RXK38897.1"/>
    </source>
</evidence>